<evidence type="ECO:0000313" key="2">
    <source>
        <dbReference type="EMBL" id="MBE1486003.1"/>
    </source>
</evidence>
<keyword evidence="3" id="KW-1185">Reference proteome</keyword>
<comment type="caution">
    <text evidence="2">The sequence shown here is derived from an EMBL/GenBank/DDBJ whole genome shotgun (WGS) entry which is preliminary data.</text>
</comment>
<evidence type="ECO:0000313" key="3">
    <source>
        <dbReference type="Proteomes" id="UP000649753"/>
    </source>
</evidence>
<reference evidence="2" key="1">
    <citation type="submission" date="2020-10" db="EMBL/GenBank/DDBJ databases">
        <title>Sequencing the genomes of 1000 actinobacteria strains.</title>
        <authorList>
            <person name="Klenk H.-P."/>
        </authorList>
    </citation>
    <scope>NUCLEOTIDE SEQUENCE</scope>
    <source>
        <strain evidence="2">DSM 46832</strain>
    </source>
</reference>
<gene>
    <name evidence="2" type="ORF">H4W31_001641</name>
</gene>
<name>A0A927M0N1_9ACTN</name>
<accession>A0A927M0N1</accession>
<feature type="region of interest" description="Disordered" evidence="1">
    <location>
        <begin position="46"/>
        <end position="75"/>
    </location>
</feature>
<dbReference type="EMBL" id="JADBEB010000001">
    <property type="protein sequence ID" value="MBE1486003.1"/>
    <property type="molecule type" value="Genomic_DNA"/>
</dbReference>
<evidence type="ECO:0000256" key="1">
    <source>
        <dbReference type="SAM" id="MobiDB-lite"/>
    </source>
</evidence>
<proteinExistence type="predicted"/>
<sequence>MRHARKVKPRHRRAWWRLWRYCRCLTPYAPPEPSRTRATNQRPIWNAPAHPHLANSRAGAHTPAQEHRVRHGSRV</sequence>
<protein>
    <submittedName>
        <fullName evidence="2">Ferric-dicitrate binding protein FerR (Iron transport regulator)</fullName>
    </submittedName>
</protein>
<organism evidence="2 3">
    <name type="scientific">Plantactinospora soyae</name>
    <dbReference type="NCBI Taxonomy" id="1544732"/>
    <lineage>
        <taxon>Bacteria</taxon>
        <taxon>Bacillati</taxon>
        <taxon>Actinomycetota</taxon>
        <taxon>Actinomycetes</taxon>
        <taxon>Micromonosporales</taxon>
        <taxon>Micromonosporaceae</taxon>
        <taxon>Plantactinospora</taxon>
    </lineage>
</organism>
<dbReference type="AlphaFoldDB" id="A0A927M0N1"/>
<dbReference type="Proteomes" id="UP000649753">
    <property type="component" value="Unassembled WGS sequence"/>
</dbReference>